<keyword evidence="4" id="KW-0479">Metal-binding</keyword>
<evidence type="ECO:0000256" key="5">
    <source>
        <dbReference type="ARBA" id="ARBA00022842"/>
    </source>
</evidence>
<dbReference type="PROSITE" id="PS00444">
    <property type="entry name" value="POLYPRENYL_SYNTHASE_2"/>
    <property type="match status" value="1"/>
</dbReference>
<dbReference type="GO" id="GO:0008299">
    <property type="term" value="P:isoprenoid biosynthetic process"/>
    <property type="evidence" value="ECO:0007669"/>
    <property type="project" value="InterPro"/>
</dbReference>
<protein>
    <submittedName>
        <fullName evidence="6">Octaprenyl-diphosphate synthase</fullName>
        <ecNumber evidence="6">2.5.1.90</ecNumber>
    </submittedName>
</protein>
<dbReference type="Pfam" id="PF00348">
    <property type="entry name" value="polyprenyl_synt"/>
    <property type="match status" value="1"/>
</dbReference>
<dbReference type="GO" id="GO:0046872">
    <property type="term" value="F:metal ion binding"/>
    <property type="evidence" value="ECO:0007669"/>
    <property type="project" value="UniProtKB-KW"/>
</dbReference>
<dbReference type="PROSITE" id="PS00723">
    <property type="entry name" value="POLYPRENYL_SYNTHASE_1"/>
    <property type="match status" value="1"/>
</dbReference>
<dbReference type="PANTHER" id="PTHR12001">
    <property type="entry name" value="GERANYLGERANYL PYROPHOSPHATE SYNTHASE"/>
    <property type="match status" value="1"/>
</dbReference>
<comment type="cofactor">
    <cofactor evidence="1">
        <name>Mg(2+)</name>
        <dbReference type="ChEBI" id="CHEBI:18420"/>
    </cofactor>
</comment>
<comment type="similarity">
    <text evidence="2">Belongs to the FPP/GGPP synthase family.</text>
</comment>
<keyword evidence="5" id="KW-0460">Magnesium</keyword>
<dbReference type="AlphaFoldDB" id="A0A444J0E6"/>
<dbReference type="InterPro" id="IPR033749">
    <property type="entry name" value="Polyprenyl_synt_CS"/>
</dbReference>
<accession>A0A444J0E6</accession>
<reference evidence="6 7" key="1">
    <citation type="submission" date="2017-01" db="EMBL/GenBank/DDBJ databases">
        <title>The cable genome- insights into the physiology and evolution of filamentous bacteria capable of sulfide oxidation via long distance electron transfer.</title>
        <authorList>
            <person name="Schreiber L."/>
            <person name="Bjerg J.T."/>
            <person name="Boggild A."/>
            <person name="Van De Vossenberg J."/>
            <person name="Meysman F."/>
            <person name="Nielsen L.P."/>
            <person name="Schramm A."/>
            <person name="Kjeldsen K.U."/>
        </authorList>
    </citation>
    <scope>NUCLEOTIDE SEQUENCE [LARGE SCALE GENOMIC DNA]</scope>
    <source>
        <strain evidence="6">A1</strain>
    </source>
</reference>
<evidence type="ECO:0000256" key="1">
    <source>
        <dbReference type="ARBA" id="ARBA00001946"/>
    </source>
</evidence>
<keyword evidence="7" id="KW-1185">Reference proteome</keyword>
<organism evidence="6 7">
    <name type="scientific">Candidatus Electrothrix communis</name>
    <dbReference type="NCBI Taxonomy" id="1859133"/>
    <lineage>
        <taxon>Bacteria</taxon>
        <taxon>Pseudomonadati</taxon>
        <taxon>Thermodesulfobacteriota</taxon>
        <taxon>Desulfobulbia</taxon>
        <taxon>Desulfobulbales</taxon>
        <taxon>Desulfobulbaceae</taxon>
        <taxon>Candidatus Electrothrix</taxon>
    </lineage>
</organism>
<evidence type="ECO:0000256" key="4">
    <source>
        <dbReference type="ARBA" id="ARBA00022723"/>
    </source>
</evidence>
<dbReference type="EMBL" id="MTKP01000272">
    <property type="protein sequence ID" value="RWX46522.1"/>
    <property type="molecule type" value="Genomic_DNA"/>
</dbReference>
<proteinExistence type="inferred from homology"/>
<evidence type="ECO:0000256" key="3">
    <source>
        <dbReference type="ARBA" id="ARBA00022679"/>
    </source>
</evidence>
<sequence length="249" mass="27422">MKEKKTVPTVEDTVFLIEFIQRHAERTEEAIRLDLESALVGNDPLLLEVLKYSLLKGGKRLRPVLAILSSRLCGRNDDDNLYLLAATFEYLHAGSLIHDDVIDHAENRRGKESVVKKYGIAAAILAGDWLHARCMHLVGTLAGQKGLDIVCNATQAMVDGEFLQLRYAANPAVTEEQYFSVVLRKTARLISATCEIGALYGNADSTQQKALARYGEKIGIAFQIIDDLLDYLGDEQATGKLAGNDFVEG</sequence>
<dbReference type="CDD" id="cd00685">
    <property type="entry name" value="Trans_IPPS_HT"/>
    <property type="match status" value="1"/>
</dbReference>
<evidence type="ECO:0000313" key="7">
    <source>
        <dbReference type="Proteomes" id="UP000288086"/>
    </source>
</evidence>
<dbReference type="SUPFAM" id="SSF48576">
    <property type="entry name" value="Terpenoid synthases"/>
    <property type="match status" value="1"/>
</dbReference>
<comment type="caution">
    <text evidence="6">The sequence shown here is derived from an EMBL/GenBank/DDBJ whole genome shotgun (WGS) entry which is preliminary data.</text>
</comment>
<feature type="non-terminal residue" evidence="6">
    <location>
        <position position="249"/>
    </location>
</feature>
<keyword evidence="3 6" id="KW-0808">Transferase</keyword>
<dbReference type="GO" id="GO:0106350">
    <property type="term" value="F:all-trans-octaprenyl-diphosphate synthase activity"/>
    <property type="evidence" value="ECO:0007669"/>
    <property type="project" value="UniProtKB-EC"/>
</dbReference>
<dbReference type="SFLD" id="SFLDS00005">
    <property type="entry name" value="Isoprenoid_Synthase_Type_I"/>
    <property type="match status" value="1"/>
</dbReference>
<dbReference type="PANTHER" id="PTHR12001:SF69">
    <property type="entry name" value="ALL TRANS-POLYPRENYL-DIPHOSPHATE SYNTHASE PDSS1"/>
    <property type="match status" value="1"/>
</dbReference>
<dbReference type="Gene3D" id="1.10.600.10">
    <property type="entry name" value="Farnesyl Diphosphate Synthase"/>
    <property type="match status" value="1"/>
</dbReference>
<evidence type="ECO:0000256" key="2">
    <source>
        <dbReference type="ARBA" id="ARBA00006706"/>
    </source>
</evidence>
<evidence type="ECO:0000313" key="6">
    <source>
        <dbReference type="EMBL" id="RWX46522.1"/>
    </source>
</evidence>
<dbReference type="InterPro" id="IPR008949">
    <property type="entry name" value="Isoprenoid_synthase_dom_sf"/>
</dbReference>
<gene>
    <name evidence="6" type="ORF">VT98_12721</name>
</gene>
<name>A0A444J0E6_9BACT</name>
<dbReference type="EC" id="2.5.1.90" evidence="6"/>
<dbReference type="Proteomes" id="UP000288086">
    <property type="component" value="Unassembled WGS sequence"/>
</dbReference>
<dbReference type="InterPro" id="IPR000092">
    <property type="entry name" value="Polyprenyl_synt"/>
</dbReference>